<dbReference type="GO" id="GO:0070402">
    <property type="term" value="F:NADPH binding"/>
    <property type="evidence" value="ECO:0007669"/>
    <property type="project" value="TreeGrafter"/>
</dbReference>
<comment type="caution">
    <text evidence="5">The sequence shown here is derived from an EMBL/GenBank/DDBJ whole genome shotgun (WGS) entry which is preliminary data.</text>
</comment>
<proteinExistence type="predicted"/>
<dbReference type="InterPro" id="IPR020843">
    <property type="entry name" value="ER"/>
</dbReference>
<sequence length="328" mass="33962">MRAIVVTRNGGPEVLEPAERPAPEPGPGEVLIDVAAAGVNFIDVYYRRGAYAQELPYTPGVEAAGTVAAVGPATSAPGAPGVREFSVGDRVAWANVQGAYAEKAVVPADKVVPVPDGVDLADAAASLLQGMTAHYLTRSTYPIQAGDTVLVHAAAGGMGLLLTQAAKALGARVIGTASTPEKERLAKDAGADVTLAYDGFADRVRELTGGEGVAAVYDGVGAPTFDGSLASLRRRGTLALYGAAGGAVPPFDPQRLNKAGSVYLTRPTLVHYVEKREELLERAADVYGWVASGDVKVHVGRRYELAEAAAAHTDLEARRSTGKLLLIP</sequence>
<dbReference type="InterPro" id="IPR013154">
    <property type="entry name" value="ADH-like_N"/>
</dbReference>
<dbReference type="SMART" id="SM00829">
    <property type="entry name" value="PKS_ER"/>
    <property type="match status" value="1"/>
</dbReference>
<dbReference type="InterPro" id="IPR013149">
    <property type="entry name" value="ADH-like_C"/>
</dbReference>
<protein>
    <submittedName>
        <fullName evidence="5">Quinone oxidoreductase</fullName>
    </submittedName>
</protein>
<dbReference type="Pfam" id="PF00107">
    <property type="entry name" value="ADH_zinc_N"/>
    <property type="match status" value="1"/>
</dbReference>
<name>A0A846YY61_9ACTN</name>
<dbReference type="EMBL" id="JAAXPI010000007">
    <property type="protein sequence ID" value="NKZ03702.1"/>
    <property type="molecule type" value="Genomic_DNA"/>
</dbReference>
<dbReference type="GO" id="GO:0005829">
    <property type="term" value="C:cytosol"/>
    <property type="evidence" value="ECO:0007669"/>
    <property type="project" value="TreeGrafter"/>
</dbReference>
<accession>A0A846YY61</accession>
<evidence type="ECO:0000313" key="5">
    <source>
        <dbReference type="EMBL" id="NKZ03702.1"/>
    </source>
</evidence>
<evidence type="ECO:0000256" key="1">
    <source>
        <dbReference type="ARBA" id="ARBA00022857"/>
    </source>
</evidence>
<dbReference type="Gene3D" id="3.90.180.10">
    <property type="entry name" value="Medium-chain alcohol dehydrogenases, catalytic domain"/>
    <property type="match status" value="1"/>
</dbReference>
<feature type="region of interest" description="Disordered" evidence="3">
    <location>
        <begin position="1"/>
        <end position="25"/>
    </location>
</feature>
<dbReference type="GO" id="GO:0008270">
    <property type="term" value="F:zinc ion binding"/>
    <property type="evidence" value="ECO:0007669"/>
    <property type="project" value="InterPro"/>
</dbReference>
<dbReference type="GO" id="GO:0003960">
    <property type="term" value="F:quinone reductase (NADPH) activity"/>
    <property type="evidence" value="ECO:0007669"/>
    <property type="project" value="InterPro"/>
</dbReference>
<dbReference type="PANTHER" id="PTHR48106">
    <property type="entry name" value="QUINONE OXIDOREDUCTASE PIG3-RELATED"/>
    <property type="match status" value="1"/>
</dbReference>
<dbReference type="InterPro" id="IPR036291">
    <property type="entry name" value="NAD(P)-bd_dom_sf"/>
</dbReference>
<dbReference type="GO" id="GO:0035925">
    <property type="term" value="F:mRNA 3'-UTR AU-rich region binding"/>
    <property type="evidence" value="ECO:0007669"/>
    <property type="project" value="TreeGrafter"/>
</dbReference>
<gene>
    <name evidence="5" type="ORF">HGB48_08050</name>
</gene>
<evidence type="ECO:0000256" key="3">
    <source>
        <dbReference type="SAM" id="MobiDB-lite"/>
    </source>
</evidence>
<reference evidence="5 6" key="1">
    <citation type="submission" date="2020-04" db="EMBL/GenBank/DDBJ databases">
        <title>MicrobeNet Type strains.</title>
        <authorList>
            <person name="Nicholson A.C."/>
        </authorList>
    </citation>
    <scope>NUCLEOTIDE SEQUENCE [LARGE SCALE GENOMIC DNA]</scope>
    <source>
        <strain evidence="5 6">ATCC BAA-277</strain>
    </source>
</reference>
<dbReference type="PANTHER" id="PTHR48106:SF13">
    <property type="entry name" value="QUINONE OXIDOREDUCTASE-RELATED"/>
    <property type="match status" value="1"/>
</dbReference>
<dbReference type="Pfam" id="PF08240">
    <property type="entry name" value="ADH_N"/>
    <property type="match status" value="1"/>
</dbReference>
<keyword evidence="2" id="KW-0560">Oxidoreductase</keyword>
<organism evidence="5 6">
    <name type="scientific">Actinomadura latina</name>
    <dbReference type="NCBI Taxonomy" id="163603"/>
    <lineage>
        <taxon>Bacteria</taxon>
        <taxon>Bacillati</taxon>
        <taxon>Actinomycetota</taxon>
        <taxon>Actinomycetes</taxon>
        <taxon>Streptosporangiales</taxon>
        <taxon>Thermomonosporaceae</taxon>
        <taxon>Actinomadura</taxon>
    </lineage>
</organism>
<dbReference type="SUPFAM" id="SSF50129">
    <property type="entry name" value="GroES-like"/>
    <property type="match status" value="1"/>
</dbReference>
<dbReference type="Proteomes" id="UP000579250">
    <property type="component" value="Unassembled WGS sequence"/>
</dbReference>
<evidence type="ECO:0000259" key="4">
    <source>
        <dbReference type="SMART" id="SM00829"/>
    </source>
</evidence>
<dbReference type="FunFam" id="3.40.50.720:FF:000053">
    <property type="entry name" value="Quinone oxidoreductase 1"/>
    <property type="match status" value="1"/>
</dbReference>
<dbReference type="SUPFAM" id="SSF51735">
    <property type="entry name" value="NAD(P)-binding Rossmann-fold domains"/>
    <property type="match status" value="1"/>
</dbReference>
<dbReference type="AlphaFoldDB" id="A0A846YY61"/>
<evidence type="ECO:0000313" key="6">
    <source>
        <dbReference type="Proteomes" id="UP000579250"/>
    </source>
</evidence>
<feature type="domain" description="Enoyl reductase (ER)" evidence="4">
    <location>
        <begin position="10"/>
        <end position="326"/>
    </location>
</feature>
<dbReference type="InterPro" id="IPR011032">
    <property type="entry name" value="GroES-like_sf"/>
</dbReference>
<keyword evidence="6" id="KW-1185">Reference proteome</keyword>
<dbReference type="CDD" id="cd05286">
    <property type="entry name" value="QOR2"/>
    <property type="match status" value="1"/>
</dbReference>
<keyword evidence="1" id="KW-0521">NADP</keyword>
<evidence type="ECO:0000256" key="2">
    <source>
        <dbReference type="ARBA" id="ARBA00023002"/>
    </source>
</evidence>
<dbReference type="RefSeq" id="WP_067634957.1">
    <property type="nucleotide sequence ID" value="NZ_JAAXPI010000007.1"/>
</dbReference>
<dbReference type="InterPro" id="IPR002364">
    <property type="entry name" value="Quin_OxRdtase/zeta-crystal_CS"/>
</dbReference>
<dbReference type="PROSITE" id="PS01162">
    <property type="entry name" value="QOR_ZETA_CRYSTAL"/>
    <property type="match status" value="1"/>
</dbReference>
<dbReference type="Gene3D" id="3.40.50.720">
    <property type="entry name" value="NAD(P)-binding Rossmann-like Domain"/>
    <property type="match status" value="1"/>
</dbReference>
<dbReference type="InterPro" id="IPR047618">
    <property type="entry name" value="QOR-like"/>
</dbReference>